<accession>A0A136JJW9</accession>
<keyword evidence="2" id="KW-1185">Reference proteome</keyword>
<sequence>MILIPESTKWTHVPEIQPDLLRLPTSVLARYKRKPDASNVSPRVKFRMNTLCKKKAQQSGENKKVRYEQICVTPVVHAQEKSKGIACRFWVVCSVQCAIAPPHRCRCRSRCIWAWSTLSRPVKHHHAARASVRTSKPIVRDESREVSCQGHTSEGVFIRPLAPRYYAVALSIDHAIS</sequence>
<gene>
    <name evidence="1" type="ORF">Micbo1qcDRAFT_156316</name>
</gene>
<protein>
    <submittedName>
        <fullName evidence="1">Uncharacterized protein</fullName>
    </submittedName>
</protein>
<name>A0A136JJW9_9PEZI</name>
<dbReference type="EMBL" id="KQ964245">
    <property type="protein sequence ID" value="KXJ97432.1"/>
    <property type="molecule type" value="Genomic_DNA"/>
</dbReference>
<evidence type="ECO:0000313" key="1">
    <source>
        <dbReference type="EMBL" id="KXJ97432.1"/>
    </source>
</evidence>
<organism evidence="1 2">
    <name type="scientific">Microdochium bolleyi</name>
    <dbReference type="NCBI Taxonomy" id="196109"/>
    <lineage>
        <taxon>Eukaryota</taxon>
        <taxon>Fungi</taxon>
        <taxon>Dikarya</taxon>
        <taxon>Ascomycota</taxon>
        <taxon>Pezizomycotina</taxon>
        <taxon>Sordariomycetes</taxon>
        <taxon>Xylariomycetidae</taxon>
        <taxon>Xylariales</taxon>
        <taxon>Microdochiaceae</taxon>
        <taxon>Microdochium</taxon>
    </lineage>
</organism>
<dbReference type="InParanoid" id="A0A136JJW9"/>
<reference evidence="2" key="1">
    <citation type="submission" date="2016-02" db="EMBL/GenBank/DDBJ databases">
        <title>Draft genome sequence of Microdochium bolleyi, a fungal endophyte of beachgrass.</title>
        <authorList>
            <consortium name="DOE Joint Genome Institute"/>
            <person name="David A.S."/>
            <person name="May G."/>
            <person name="Haridas S."/>
            <person name="Lim J."/>
            <person name="Wang M."/>
            <person name="Labutti K."/>
            <person name="Lipzen A."/>
            <person name="Barry K."/>
            <person name="Grigoriev I.V."/>
        </authorList>
    </citation>
    <scope>NUCLEOTIDE SEQUENCE [LARGE SCALE GENOMIC DNA]</scope>
    <source>
        <strain evidence="2">J235TASD1</strain>
    </source>
</reference>
<dbReference type="Proteomes" id="UP000070501">
    <property type="component" value="Unassembled WGS sequence"/>
</dbReference>
<evidence type="ECO:0000313" key="2">
    <source>
        <dbReference type="Proteomes" id="UP000070501"/>
    </source>
</evidence>
<dbReference type="AlphaFoldDB" id="A0A136JJW9"/>
<proteinExistence type="predicted"/>